<reference evidence="1" key="1">
    <citation type="journal article" date="2014" name="Int. J. Syst. Evol. Microbiol.">
        <title>Complete genome sequence of Corynebacterium casei LMG S-19264T (=DSM 44701T), isolated from a smear-ripened cheese.</title>
        <authorList>
            <consortium name="US DOE Joint Genome Institute (JGI-PGF)"/>
            <person name="Walter F."/>
            <person name="Albersmeier A."/>
            <person name="Kalinowski J."/>
            <person name="Ruckert C."/>
        </authorList>
    </citation>
    <scope>NUCLEOTIDE SEQUENCE</scope>
    <source>
        <strain evidence="1">CGMCC 1.12987</strain>
    </source>
</reference>
<organism evidence="1 2">
    <name type="scientific">Paenibacillus abyssi</name>
    <dbReference type="NCBI Taxonomy" id="1340531"/>
    <lineage>
        <taxon>Bacteria</taxon>
        <taxon>Bacillati</taxon>
        <taxon>Bacillota</taxon>
        <taxon>Bacilli</taxon>
        <taxon>Bacillales</taxon>
        <taxon>Paenibacillaceae</taxon>
        <taxon>Paenibacillus</taxon>
    </lineage>
</organism>
<dbReference type="AlphaFoldDB" id="A0A917G4X4"/>
<proteinExistence type="predicted"/>
<evidence type="ECO:0000313" key="1">
    <source>
        <dbReference type="EMBL" id="GGG23281.1"/>
    </source>
</evidence>
<comment type="caution">
    <text evidence="1">The sequence shown here is derived from an EMBL/GenBank/DDBJ whole genome shotgun (WGS) entry which is preliminary data.</text>
</comment>
<keyword evidence="2" id="KW-1185">Reference proteome</keyword>
<gene>
    <name evidence="1" type="ORF">GCM10010916_44840</name>
</gene>
<evidence type="ECO:0000313" key="2">
    <source>
        <dbReference type="Proteomes" id="UP000644756"/>
    </source>
</evidence>
<dbReference type="RefSeq" id="WP_188533316.1">
    <property type="nucleotide sequence ID" value="NZ_BMGR01000019.1"/>
</dbReference>
<name>A0A917G4X4_9BACL</name>
<sequence>MGVLYEIISRTIEQGIVEELKHEHASVTETGRVAETNVEAIIRKCHQEAERKLKAYYAEENGVNRESLYRVKREKDSL</sequence>
<dbReference type="Proteomes" id="UP000644756">
    <property type="component" value="Unassembled WGS sequence"/>
</dbReference>
<protein>
    <submittedName>
        <fullName evidence="1">Uncharacterized protein</fullName>
    </submittedName>
</protein>
<reference evidence="1" key="2">
    <citation type="submission" date="2020-09" db="EMBL/GenBank/DDBJ databases">
        <authorList>
            <person name="Sun Q."/>
            <person name="Zhou Y."/>
        </authorList>
    </citation>
    <scope>NUCLEOTIDE SEQUENCE</scope>
    <source>
        <strain evidence="1">CGMCC 1.12987</strain>
    </source>
</reference>
<dbReference type="EMBL" id="BMGR01000019">
    <property type="protein sequence ID" value="GGG23281.1"/>
    <property type="molecule type" value="Genomic_DNA"/>
</dbReference>
<accession>A0A917G4X4</accession>